<proteinExistence type="predicted"/>
<dbReference type="InterPro" id="IPR029021">
    <property type="entry name" value="Prot-tyrosine_phosphatase-like"/>
</dbReference>
<dbReference type="Proteomes" id="UP001185659">
    <property type="component" value="Unassembled WGS sequence"/>
</dbReference>
<dbReference type="GO" id="GO:0016740">
    <property type="term" value="F:transferase activity"/>
    <property type="evidence" value="ECO:0007669"/>
    <property type="project" value="UniProtKB-KW"/>
</dbReference>
<organism evidence="2 3">
    <name type="scientific">Nitratireductor aquimarinus</name>
    <dbReference type="NCBI Taxonomy" id="889300"/>
    <lineage>
        <taxon>Bacteria</taxon>
        <taxon>Pseudomonadati</taxon>
        <taxon>Pseudomonadota</taxon>
        <taxon>Alphaproteobacteria</taxon>
        <taxon>Hyphomicrobiales</taxon>
        <taxon>Phyllobacteriaceae</taxon>
        <taxon>Nitratireductor</taxon>
    </lineage>
</organism>
<dbReference type="Pfam" id="PF04273">
    <property type="entry name" value="BLH_phosphatase"/>
    <property type="match status" value="1"/>
</dbReference>
<gene>
    <name evidence="2" type="ORF">R2G56_16305</name>
</gene>
<keyword evidence="3" id="KW-1185">Reference proteome</keyword>
<feature type="domain" description="Beta-lactamase hydrolase-like protein phosphatase-like" evidence="1">
    <location>
        <begin position="2"/>
        <end position="106"/>
    </location>
</feature>
<evidence type="ECO:0000313" key="3">
    <source>
        <dbReference type="Proteomes" id="UP001185659"/>
    </source>
</evidence>
<accession>A0ABU4ANQ5</accession>
<dbReference type="EMBL" id="JAWLIP010000007">
    <property type="protein sequence ID" value="MDV6227859.1"/>
    <property type="molecule type" value="Genomic_DNA"/>
</dbReference>
<dbReference type="SUPFAM" id="SSF52799">
    <property type="entry name" value="(Phosphotyrosine protein) phosphatases II"/>
    <property type="match status" value="1"/>
</dbReference>
<dbReference type="InterPro" id="IPR005939">
    <property type="entry name" value="BLH_phosphatase-like"/>
</dbReference>
<protein>
    <submittedName>
        <fullName evidence="2">TIGR01244 family sulfur transferase</fullName>
    </submittedName>
</protein>
<dbReference type="Gene3D" id="3.90.190.10">
    <property type="entry name" value="Protein tyrosine phosphatase superfamily"/>
    <property type="match status" value="1"/>
</dbReference>
<evidence type="ECO:0000313" key="2">
    <source>
        <dbReference type="EMBL" id="MDV6227859.1"/>
    </source>
</evidence>
<dbReference type="NCBIfam" id="TIGR01244">
    <property type="entry name" value="TIGR01244 family sulfur transferase"/>
    <property type="match status" value="1"/>
</dbReference>
<name>A0ABU4ANQ5_9HYPH</name>
<comment type="caution">
    <text evidence="2">The sequence shown here is derived from an EMBL/GenBank/DDBJ whole genome shotgun (WGS) entry which is preliminary data.</text>
</comment>
<keyword evidence="2" id="KW-0808">Transferase</keyword>
<dbReference type="RefSeq" id="WP_113154357.1">
    <property type="nucleotide sequence ID" value="NZ_CP177239.1"/>
</dbReference>
<sequence>MDIRQISEEYAVAAQITAEDIATVKAAGFKSIICNRPEGEEAGQPAVESIARAAEEAGLSFRHVPVVSGAMTMDDVTDMAAALKELPGPVFAYCRSGARSANLYGIIKERGL</sequence>
<evidence type="ECO:0000259" key="1">
    <source>
        <dbReference type="Pfam" id="PF04273"/>
    </source>
</evidence>
<reference evidence="2 3" key="1">
    <citation type="submission" date="2023-10" db="EMBL/GenBank/DDBJ databases">
        <authorList>
            <person name="Venkata Ramana C."/>
            <person name="Sasikala C."/>
            <person name="Dhurka M."/>
        </authorList>
    </citation>
    <scope>NUCLEOTIDE SEQUENCE [LARGE SCALE GENOMIC DNA]</scope>
    <source>
        <strain evidence="2 3">KCTC 32151</strain>
    </source>
</reference>